<proteinExistence type="predicted"/>
<dbReference type="HOGENOM" id="CLU_2087670_0_0_1"/>
<keyword evidence="3" id="KW-1185">Reference proteome</keyword>
<dbReference type="KEGG" id="nve:5516739"/>
<evidence type="ECO:0000313" key="3">
    <source>
        <dbReference type="Proteomes" id="UP000001593"/>
    </source>
</evidence>
<dbReference type="EMBL" id="DS469541">
    <property type="protein sequence ID" value="EDO44782.1"/>
    <property type="molecule type" value="Genomic_DNA"/>
</dbReference>
<sequence>MAGVKKSVCLRERLGVCQPFVVLRASAPGEVYKNNNWRTKTKSSSHTRTANVNPSRKAPQQNGRPRETRGTSMKHIRPESSFLQLIGTSTKVERKQSMIRGSRWYQENTIEALKSGI</sequence>
<gene>
    <name evidence="2" type="ORF">NEMVEDRAFT_v1g240815</name>
</gene>
<accession>A7RUP5</accession>
<dbReference type="Proteomes" id="UP000001593">
    <property type="component" value="Unassembled WGS sequence"/>
</dbReference>
<dbReference type="AlphaFoldDB" id="A7RUP5"/>
<feature type="region of interest" description="Disordered" evidence="1">
    <location>
        <begin position="34"/>
        <end position="79"/>
    </location>
</feature>
<reference evidence="2 3" key="1">
    <citation type="journal article" date="2007" name="Science">
        <title>Sea anemone genome reveals ancestral eumetazoan gene repertoire and genomic organization.</title>
        <authorList>
            <person name="Putnam N.H."/>
            <person name="Srivastava M."/>
            <person name="Hellsten U."/>
            <person name="Dirks B."/>
            <person name="Chapman J."/>
            <person name="Salamov A."/>
            <person name="Terry A."/>
            <person name="Shapiro H."/>
            <person name="Lindquist E."/>
            <person name="Kapitonov V.V."/>
            <person name="Jurka J."/>
            <person name="Genikhovich G."/>
            <person name="Grigoriev I.V."/>
            <person name="Lucas S.M."/>
            <person name="Steele R.E."/>
            <person name="Finnerty J.R."/>
            <person name="Technau U."/>
            <person name="Martindale M.Q."/>
            <person name="Rokhsar D.S."/>
        </authorList>
    </citation>
    <scope>NUCLEOTIDE SEQUENCE [LARGE SCALE GENOMIC DNA]</scope>
    <source>
        <strain evidence="3">CH2 X CH6</strain>
    </source>
</reference>
<dbReference type="InParanoid" id="A7RUP5"/>
<organism evidence="2 3">
    <name type="scientific">Nematostella vectensis</name>
    <name type="common">Starlet sea anemone</name>
    <dbReference type="NCBI Taxonomy" id="45351"/>
    <lineage>
        <taxon>Eukaryota</taxon>
        <taxon>Metazoa</taxon>
        <taxon>Cnidaria</taxon>
        <taxon>Anthozoa</taxon>
        <taxon>Hexacorallia</taxon>
        <taxon>Actiniaria</taxon>
        <taxon>Edwardsiidae</taxon>
        <taxon>Nematostella</taxon>
    </lineage>
</organism>
<feature type="compositionally biased region" description="Polar residues" evidence="1">
    <location>
        <begin position="50"/>
        <end position="63"/>
    </location>
</feature>
<name>A7RUP5_NEMVE</name>
<evidence type="ECO:0000256" key="1">
    <source>
        <dbReference type="SAM" id="MobiDB-lite"/>
    </source>
</evidence>
<evidence type="ECO:0000313" key="2">
    <source>
        <dbReference type="EMBL" id="EDO44782.1"/>
    </source>
</evidence>
<protein>
    <submittedName>
        <fullName evidence="2">Uncharacterized protein</fullName>
    </submittedName>
</protein>